<dbReference type="InterPro" id="IPR036974">
    <property type="entry name" value="PUA_sf"/>
</dbReference>
<evidence type="ECO:0000256" key="8">
    <source>
        <dbReference type="HAMAP-Rule" id="MF_00456"/>
    </source>
</evidence>
<dbReference type="PROSITE" id="PS50890">
    <property type="entry name" value="PUA"/>
    <property type="match status" value="1"/>
</dbReference>
<dbReference type="PRINTS" id="PR00474">
    <property type="entry name" value="GLU5KINASE"/>
</dbReference>
<evidence type="ECO:0000256" key="6">
    <source>
        <dbReference type="ARBA" id="ARBA00022777"/>
    </source>
</evidence>
<evidence type="ECO:0000256" key="4">
    <source>
        <dbReference type="ARBA" id="ARBA00022679"/>
    </source>
</evidence>
<dbReference type="SMART" id="SM00359">
    <property type="entry name" value="PUA"/>
    <property type="match status" value="1"/>
</dbReference>
<proteinExistence type="inferred from homology"/>
<dbReference type="Proteomes" id="UP001199054">
    <property type="component" value="Unassembled WGS sequence"/>
</dbReference>
<dbReference type="PROSITE" id="PS00902">
    <property type="entry name" value="GLUTAMATE_5_KINASE"/>
    <property type="match status" value="1"/>
</dbReference>
<dbReference type="SUPFAM" id="SSF53633">
    <property type="entry name" value="Carbamate kinase-like"/>
    <property type="match status" value="1"/>
</dbReference>
<keyword evidence="4 8" id="KW-0808">Transferase</keyword>
<feature type="binding site" evidence="8">
    <location>
        <begin position="219"/>
        <end position="225"/>
    </location>
    <ligand>
        <name>ATP</name>
        <dbReference type="ChEBI" id="CHEBI:30616"/>
    </ligand>
</feature>
<comment type="function">
    <text evidence="8">Catalyzes the transfer of a phosphate group to glutamate to form L-glutamate 5-phosphate.</text>
</comment>
<evidence type="ECO:0000256" key="5">
    <source>
        <dbReference type="ARBA" id="ARBA00022741"/>
    </source>
</evidence>
<dbReference type="InterPro" id="IPR041739">
    <property type="entry name" value="G5K_ProB"/>
</dbReference>
<evidence type="ECO:0000259" key="9">
    <source>
        <dbReference type="SMART" id="SM00359"/>
    </source>
</evidence>
<feature type="domain" description="PUA" evidence="9">
    <location>
        <begin position="282"/>
        <end position="361"/>
    </location>
</feature>
<feature type="binding site" evidence="8">
    <location>
        <position position="58"/>
    </location>
    <ligand>
        <name>substrate</name>
    </ligand>
</feature>
<keyword evidence="11" id="KW-1185">Reference proteome</keyword>
<dbReference type="PIRSF" id="PIRSF000729">
    <property type="entry name" value="GK"/>
    <property type="match status" value="1"/>
</dbReference>
<dbReference type="InterPro" id="IPR005715">
    <property type="entry name" value="Glu_5kinase/COase_Synthase"/>
</dbReference>
<dbReference type="EC" id="2.7.2.11" evidence="8"/>
<dbReference type="SUPFAM" id="SSF88697">
    <property type="entry name" value="PUA domain-like"/>
    <property type="match status" value="1"/>
</dbReference>
<gene>
    <name evidence="8 10" type="primary">proB</name>
    <name evidence="10" type="ORF">LG632_02170</name>
</gene>
<dbReference type="Pfam" id="PF01472">
    <property type="entry name" value="PUA"/>
    <property type="match status" value="1"/>
</dbReference>
<reference evidence="10 11" key="1">
    <citation type="submission" date="2021-10" db="EMBL/GenBank/DDBJ databases">
        <title>Streptomyces sp. strain SMC 277, a novel streptomycete isolated from soil.</title>
        <authorList>
            <person name="Chanama M."/>
        </authorList>
    </citation>
    <scope>NUCLEOTIDE SEQUENCE [LARGE SCALE GENOMIC DNA]</scope>
    <source>
        <strain evidence="10 11">SMC 277</strain>
    </source>
</reference>
<evidence type="ECO:0000313" key="10">
    <source>
        <dbReference type="EMBL" id="MCB5178195.1"/>
    </source>
</evidence>
<dbReference type="InterPro" id="IPR001057">
    <property type="entry name" value="Glu/AcGlu_kinase"/>
</dbReference>
<dbReference type="InterPro" id="IPR019797">
    <property type="entry name" value="Glutamate_5-kinase_CS"/>
</dbReference>
<evidence type="ECO:0000256" key="7">
    <source>
        <dbReference type="ARBA" id="ARBA00022840"/>
    </source>
</evidence>
<comment type="caution">
    <text evidence="10">The sequence shown here is derived from an EMBL/GenBank/DDBJ whole genome shotgun (WGS) entry which is preliminary data.</text>
</comment>
<dbReference type="PANTHER" id="PTHR43654:SF1">
    <property type="entry name" value="ISOPENTENYL PHOSPHATE KINASE"/>
    <property type="match status" value="1"/>
</dbReference>
<feature type="binding site" evidence="8">
    <location>
        <position position="17"/>
    </location>
    <ligand>
        <name>ATP</name>
        <dbReference type="ChEBI" id="CHEBI:30616"/>
    </ligand>
</feature>
<feature type="binding site" evidence="8">
    <location>
        <position position="157"/>
    </location>
    <ligand>
        <name>substrate</name>
    </ligand>
</feature>
<evidence type="ECO:0000256" key="3">
    <source>
        <dbReference type="ARBA" id="ARBA00022650"/>
    </source>
</evidence>
<dbReference type="InterPro" id="IPR015947">
    <property type="entry name" value="PUA-like_sf"/>
</dbReference>
<dbReference type="CDD" id="cd21157">
    <property type="entry name" value="PUA_G5K"/>
    <property type="match status" value="1"/>
</dbReference>
<name>A0ABS8B0U2_9ACTN</name>
<dbReference type="InterPro" id="IPR036393">
    <property type="entry name" value="AceGlu_kinase-like_sf"/>
</dbReference>
<keyword evidence="5 8" id="KW-0547">Nucleotide-binding</keyword>
<dbReference type="PANTHER" id="PTHR43654">
    <property type="entry name" value="GLUTAMATE 5-KINASE"/>
    <property type="match status" value="1"/>
</dbReference>
<protein>
    <recommendedName>
        <fullName evidence="8">Glutamate 5-kinase</fullName>
        <ecNumber evidence="8">2.7.2.11</ecNumber>
    </recommendedName>
    <alternativeName>
        <fullName evidence="8">Gamma-glutamyl kinase</fullName>
        <shortName evidence="8">GK</shortName>
    </alternativeName>
</protein>
<dbReference type="Pfam" id="PF00696">
    <property type="entry name" value="AA_kinase"/>
    <property type="match status" value="1"/>
</dbReference>
<dbReference type="RefSeq" id="WP_226724588.1">
    <property type="nucleotide sequence ID" value="NZ_JAJAUY010000004.1"/>
</dbReference>
<comment type="pathway">
    <text evidence="8">Amino-acid biosynthesis; L-proline biosynthesis; L-glutamate 5-semialdehyde from L-glutamate: step 1/2.</text>
</comment>
<dbReference type="Gene3D" id="3.40.1160.10">
    <property type="entry name" value="Acetylglutamate kinase-like"/>
    <property type="match status" value="2"/>
</dbReference>
<evidence type="ECO:0000256" key="2">
    <source>
        <dbReference type="ARBA" id="ARBA00022605"/>
    </source>
</evidence>
<sequence length="375" mass="39195">MSGARQAVVDARRIVVKVGSSSLTTAAGGLDADRVDALVDVLAKARSGGEKEIVLVSSGAIAAGLAPLGLRRRPKDLARQQAAASVGQGLLVARYTASFARYGVRVGQVLLTTDDTSRRAHYRNAYRTLDQLLAMGALPVVNENDTVATDEIRFGDNDRLAALVAHLVRADLLVLLSDVDGLYDGDPSLPGTTRIEEVRGPADIAHVSIGSAGKAGVGTGGMVTKVEAARIAAAAGVPVVLTSASQAADALSGRETGTFFHATGKRSADRLLWLQHASTPQGHLVLDEGAVRAVTERGSSLLPAGIAAVEGDFTAGDPVELRDADGRAVARGLVNFDAKELPRLLGRSTRELARELGPEYEREVVHRDDLVLLQG</sequence>
<evidence type="ECO:0000313" key="11">
    <source>
        <dbReference type="Proteomes" id="UP001199054"/>
    </source>
</evidence>
<dbReference type="HAMAP" id="MF_00456">
    <property type="entry name" value="ProB"/>
    <property type="match status" value="1"/>
</dbReference>
<dbReference type="Gene3D" id="2.30.130.10">
    <property type="entry name" value="PUA domain"/>
    <property type="match status" value="1"/>
</dbReference>
<dbReference type="GO" id="GO:0004349">
    <property type="term" value="F:glutamate 5-kinase activity"/>
    <property type="evidence" value="ECO:0007669"/>
    <property type="project" value="UniProtKB-EC"/>
</dbReference>
<dbReference type="CDD" id="cd04242">
    <property type="entry name" value="AAK_G5K_ProB"/>
    <property type="match status" value="1"/>
</dbReference>
<dbReference type="InterPro" id="IPR002478">
    <property type="entry name" value="PUA"/>
</dbReference>
<keyword evidence="7 8" id="KW-0067">ATP-binding</keyword>
<comment type="catalytic activity">
    <reaction evidence="8">
        <text>L-glutamate + ATP = L-glutamyl 5-phosphate + ADP</text>
        <dbReference type="Rhea" id="RHEA:14877"/>
        <dbReference type="ChEBI" id="CHEBI:29985"/>
        <dbReference type="ChEBI" id="CHEBI:30616"/>
        <dbReference type="ChEBI" id="CHEBI:58274"/>
        <dbReference type="ChEBI" id="CHEBI:456216"/>
        <dbReference type="EC" id="2.7.2.11"/>
    </reaction>
</comment>
<keyword evidence="2 8" id="KW-0028">Amino-acid biosynthesis</keyword>
<keyword evidence="1 8" id="KW-0963">Cytoplasm</keyword>
<keyword evidence="3 8" id="KW-0641">Proline biosynthesis</keyword>
<dbReference type="InterPro" id="IPR011529">
    <property type="entry name" value="Glu_5kinase"/>
</dbReference>
<keyword evidence="6 8" id="KW-0418">Kinase</keyword>
<accession>A0ABS8B0U2</accession>
<dbReference type="InterPro" id="IPR001048">
    <property type="entry name" value="Asp/Glu/Uridylate_kinase"/>
</dbReference>
<evidence type="ECO:0000256" key="1">
    <source>
        <dbReference type="ARBA" id="ARBA00022490"/>
    </source>
</evidence>
<organism evidence="10 11">
    <name type="scientific">Streptomyces antimicrobicus</name>
    <dbReference type="NCBI Taxonomy" id="2883108"/>
    <lineage>
        <taxon>Bacteria</taxon>
        <taxon>Bacillati</taxon>
        <taxon>Actinomycetota</taxon>
        <taxon>Actinomycetes</taxon>
        <taxon>Kitasatosporales</taxon>
        <taxon>Streptomycetaceae</taxon>
        <taxon>Streptomyces</taxon>
    </lineage>
</organism>
<feature type="binding site" evidence="8">
    <location>
        <begin position="177"/>
        <end position="178"/>
    </location>
    <ligand>
        <name>ATP</name>
        <dbReference type="ChEBI" id="CHEBI:30616"/>
    </ligand>
</feature>
<feature type="binding site" evidence="8">
    <location>
        <position position="145"/>
    </location>
    <ligand>
        <name>substrate</name>
    </ligand>
</feature>
<dbReference type="EMBL" id="JAJAUY010000004">
    <property type="protein sequence ID" value="MCB5178195.1"/>
    <property type="molecule type" value="Genomic_DNA"/>
</dbReference>
<comment type="similarity">
    <text evidence="8">Belongs to the glutamate 5-kinase family.</text>
</comment>
<dbReference type="NCBIfam" id="TIGR01027">
    <property type="entry name" value="proB"/>
    <property type="match status" value="1"/>
</dbReference>
<comment type="subcellular location">
    <subcellularLocation>
        <location evidence="8">Cytoplasm</location>
    </subcellularLocation>
</comment>